<protein>
    <recommendedName>
        <fullName evidence="2">SHOCT domain-containing protein</fullName>
    </recommendedName>
</protein>
<accession>A0A644Z3H5</accession>
<proteinExistence type="predicted"/>
<evidence type="ECO:0000313" key="1">
    <source>
        <dbReference type="EMBL" id="MPM35342.1"/>
    </source>
</evidence>
<dbReference type="EMBL" id="VSSQ01007256">
    <property type="protein sequence ID" value="MPM35342.1"/>
    <property type="molecule type" value="Genomic_DNA"/>
</dbReference>
<name>A0A644Z3H5_9ZZZZ</name>
<sequence>MGWFTSKEEKKQDNIKRKKEILQQYKTEVNRIFCNTFERISESGISTDDICIVHDESCDIESYLEDMRVGMLSDLTGIIIDRKQRKIAVFKIYNICFKNYLNGEMGYKCEIMDIDDLLSVDYKVNETTTYSATVKSQNVLKRVVVGTVLAGEVGAVIGGVTAKKKVDIIPQTNTKEEIILKFNNEVIPMIKFEKYNMYLTNYDKLVNSNKNDYIRCHVVNDSFCHMAVKGLDSSPVFNEKNEFIKEHDLFDEVRFASDGIMEIIATNIGGVIEQLKSEQKNKLLENDDIKKENFSMAEEIKKILELKEKGFLSEEEFISIKSKLISNM</sequence>
<dbReference type="AlphaFoldDB" id="A0A644Z3H5"/>
<gene>
    <name evidence="1" type="ORF">SDC9_81932</name>
</gene>
<evidence type="ECO:0008006" key="2">
    <source>
        <dbReference type="Google" id="ProtNLM"/>
    </source>
</evidence>
<organism evidence="1">
    <name type="scientific">bioreactor metagenome</name>
    <dbReference type="NCBI Taxonomy" id="1076179"/>
    <lineage>
        <taxon>unclassified sequences</taxon>
        <taxon>metagenomes</taxon>
        <taxon>ecological metagenomes</taxon>
    </lineage>
</organism>
<reference evidence="1" key="1">
    <citation type="submission" date="2019-08" db="EMBL/GenBank/DDBJ databases">
        <authorList>
            <person name="Kucharzyk K."/>
            <person name="Murdoch R.W."/>
            <person name="Higgins S."/>
            <person name="Loffler F."/>
        </authorList>
    </citation>
    <scope>NUCLEOTIDE SEQUENCE</scope>
</reference>
<comment type="caution">
    <text evidence="1">The sequence shown here is derived from an EMBL/GenBank/DDBJ whole genome shotgun (WGS) entry which is preliminary data.</text>
</comment>